<protein>
    <submittedName>
        <fullName evidence="1">Uncharacterized protein</fullName>
    </submittedName>
</protein>
<organism evidence="1 2">
    <name type="scientific">Candidatus Bilamarchaeum dharawalense</name>
    <dbReference type="NCBI Taxonomy" id="2885759"/>
    <lineage>
        <taxon>Archaea</taxon>
        <taxon>Candidatus Micrarchaeota</taxon>
        <taxon>Candidatus Micrarchaeia</taxon>
        <taxon>Candidatus Anstonellales</taxon>
        <taxon>Candidatus Bilamarchaeaceae</taxon>
        <taxon>Candidatus Bilamarchaeum</taxon>
    </lineage>
</organism>
<accession>A0A5E4LSV8</accession>
<evidence type="ECO:0000313" key="1">
    <source>
        <dbReference type="EMBL" id="VVC03102.1"/>
    </source>
</evidence>
<proteinExistence type="predicted"/>
<evidence type="ECO:0000313" key="2">
    <source>
        <dbReference type="Proteomes" id="UP000789941"/>
    </source>
</evidence>
<comment type="caution">
    <text evidence="1">The sequence shown here is derived from an EMBL/GenBank/DDBJ whole genome shotgun (WGS) entry which is preliminary data.</text>
</comment>
<sequence length="288" mass="33777">MIKKFEFLRDLYYFREQDLLKLIDVVNLREDNLDIQSAKFYDFILSTSPLLERTGKLFFEFFNEPVNVEEDFLGSGSQFVLFLLNQRSSYELKINNIPTRTVEVVPGPNFNLVNVTIELKHRYFFDEEDLLIRPFNGLKEKDEKFPKSKFSVMPFWNLYLGSKHEHKNYSEIFPTSNLENALCCLGSSYLLLRFISYELLATQIGHRDNTRISETRKLTSFFKLFKKEGPVKTSQNNVAISHASDEDIYTGPLGGELAGYQGQIQMPSEIFKWYYWTTKKEGHDKDKI</sequence>
<dbReference type="Proteomes" id="UP000789941">
    <property type="component" value="Unassembled WGS sequence"/>
</dbReference>
<dbReference type="AlphaFoldDB" id="A0A5E4LSV8"/>
<gene>
    <name evidence="1" type="ORF">LFW2832_00180</name>
</gene>
<name>A0A5E4LSV8_9ARCH</name>
<reference evidence="1 2" key="1">
    <citation type="submission" date="2019-08" db="EMBL/GenBank/DDBJ databases">
        <authorList>
            <person name="Vazquez-Campos X."/>
        </authorList>
    </citation>
    <scope>NUCLEOTIDE SEQUENCE [LARGE SCALE GENOMIC DNA]</scope>
    <source>
        <strain evidence="1">LFW-283_2</strain>
    </source>
</reference>
<dbReference type="EMBL" id="CABMJJ010000006">
    <property type="protein sequence ID" value="VVC03102.1"/>
    <property type="molecule type" value="Genomic_DNA"/>
</dbReference>